<dbReference type="PANTHER" id="PTHR44360">
    <property type="entry name" value="DNAJ HOMOLOG SUBFAMILY B MEMBER 9"/>
    <property type="match status" value="1"/>
</dbReference>
<feature type="region of interest" description="Disordered" evidence="6">
    <location>
        <begin position="13"/>
        <end position="36"/>
    </location>
</feature>
<evidence type="ECO:0000313" key="9">
    <source>
        <dbReference type="Proteomes" id="UP000824219"/>
    </source>
</evidence>
<dbReference type="CDD" id="cd06257">
    <property type="entry name" value="DnaJ"/>
    <property type="match status" value="1"/>
</dbReference>
<comment type="subunit">
    <text evidence="5">Interacts with HSPA5/BiP; interaction is direct. Interacts with ERN1/IRE1 (via the luminal region). Interacts with DERL1.</text>
</comment>
<keyword evidence="1" id="KW-0143">Chaperone</keyword>
<dbReference type="InterPro" id="IPR001623">
    <property type="entry name" value="DnaJ_domain"/>
</dbReference>
<name>A0A9D3NQ75_9TELE</name>
<dbReference type="OrthoDB" id="10250354at2759"/>
<evidence type="ECO:0000256" key="1">
    <source>
        <dbReference type="ARBA" id="ARBA00023186"/>
    </source>
</evidence>
<dbReference type="GO" id="GO:0036503">
    <property type="term" value="P:ERAD pathway"/>
    <property type="evidence" value="ECO:0007669"/>
    <property type="project" value="TreeGrafter"/>
</dbReference>
<evidence type="ECO:0000256" key="4">
    <source>
        <dbReference type="ARBA" id="ARBA00045428"/>
    </source>
</evidence>
<dbReference type="SUPFAM" id="SSF46565">
    <property type="entry name" value="Chaperone J-domain"/>
    <property type="match status" value="1"/>
</dbReference>
<dbReference type="GO" id="GO:0051087">
    <property type="term" value="F:protein-folding chaperone binding"/>
    <property type="evidence" value="ECO:0007669"/>
    <property type="project" value="TreeGrafter"/>
</dbReference>
<dbReference type="AlphaFoldDB" id="A0A9D3NQ75"/>
<sequence length="184" mass="21131">MITNPETRAARLDAVTEEKRRKSTRPLLSGGGTTPQLTSAQHVKKVFDGSGSQLLGVPRSASEREIKKAFHQLARKLHPDRNHSPDAHHLFTQLAQAYEVLSNRERRRIYDQHGKQDFPDDQHGSYGNSDFLAFRLHELLDLLRMEDDFTTWEDEGLGQGWSFTVWDEAEDEDGDHFSHMFSML</sequence>
<dbReference type="GO" id="GO:0051787">
    <property type="term" value="F:misfolded protein binding"/>
    <property type="evidence" value="ECO:0007669"/>
    <property type="project" value="TreeGrafter"/>
</dbReference>
<reference evidence="8 9" key="1">
    <citation type="submission" date="2021-06" db="EMBL/GenBank/DDBJ databases">
        <title>Chromosome-level genome assembly of the red-tail catfish (Hemibagrus wyckioides).</title>
        <authorList>
            <person name="Shao F."/>
        </authorList>
    </citation>
    <scope>NUCLEOTIDE SEQUENCE [LARGE SCALE GENOMIC DNA]</scope>
    <source>
        <strain evidence="8">EC202008001</strain>
        <tissue evidence="8">Blood</tissue>
    </source>
</reference>
<dbReference type="Proteomes" id="UP000824219">
    <property type="component" value="Linkage Group LG11"/>
</dbReference>
<dbReference type="PANTHER" id="PTHR44360:SF1">
    <property type="entry name" value="DNAJ HOMOLOG SUBFAMILY B MEMBER 9"/>
    <property type="match status" value="1"/>
</dbReference>
<dbReference type="SMART" id="SM00271">
    <property type="entry name" value="DnaJ"/>
    <property type="match status" value="1"/>
</dbReference>
<dbReference type="Pfam" id="PF00226">
    <property type="entry name" value="DnaJ"/>
    <property type="match status" value="1"/>
</dbReference>
<dbReference type="Gene3D" id="1.10.287.110">
    <property type="entry name" value="DnaJ domain"/>
    <property type="match status" value="1"/>
</dbReference>
<accession>A0A9D3NQ75</accession>
<feature type="domain" description="J" evidence="7">
    <location>
        <begin position="50"/>
        <end position="114"/>
    </location>
</feature>
<dbReference type="GO" id="GO:0005783">
    <property type="term" value="C:endoplasmic reticulum"/>
    <property type="evidence" value="ECO:0007669"/>
    <property type="project" value="TreeGrafter"/>
</dbReference>
<proteinExistence type="predicted"/>
<dbReference type="PRINTS" id="PR00625">
    <property type="entry name" value="JDOMAIN"/>
</dbReference>
<dbReference type="InterPro" id="IPR018253">
    <property type="entry name" value="DnaJ_domain_CS"/>
</dbReference>
<dbReference type="PROSITE" id="PS50076">
    <property type="entry name" value="DNAJ_2"/>
    <property type="match status" value="1"/>
</dbReference>
<evidence type="ECO:0000259" key="7">
    <source>
        <dbReference type="PROSITE" id="PS50076"/>
    </source>
</evidence>
<evidence type="ECO:0000256" key="6">
    <source>
        <dbReference type="SAM" id="MobiDB-lite"/>
    </source>
</evidence>
<organism evidence="8 9">
    <name type="scientific">Hemibagrus wyckioides</name>
    <dbReference type="NCBI Taxonomy" id="337641"/>
    <lineage>
        <taxon>Eukaryota</taxon>
        <taxon>Metazoa</taxon>
        <taxon>Chordata</taxon>
        <taxon>Craniata</taxon>
        <taxon>Vertebrata</taxon>
        <taxon>Euteleostomi</taxon>
        <taxon>Actinopterygii</taxon>
        <taxon>Neopterygii</taxon>
        <taxon>Teleostei</taxon>
        <taxon>Ostariophysi</taxon>
        <taxon>Siluriformes</taxon>
        <taxon>Bagridae</taxon>
        <taxon>Hemibagrus</taxon>
    </lineage>
</organism>
<gene>
    <name evidence="8" type="ORF">KOW79_009575</name>
</gene>
<evidence type="ECO:0000256" key="5">
    <source>
        <dbReference type="ARBA" id="ARBA00046365"/>
    </source>
</evidence>
<dbReference type="InterPro" id="IPR051948">
    <property type="entry name" value="Hsp70_co-chaperone_J-domain"/>
</dbReference>
<dbReference type="PROSITE" id="PS00636">
    <property type="entry name" value="DNAJ_1"/>
    <property type="match status" value="1"/>
</dbReference>
<keyword evidence="9" id="KW-1185">Reference proteome</keyword>
<evidence type="ECO:0000256" key="3">
    <source>
        <dbReference type="ARBA" id="ARBA00041533"/>
    </source>
</evidence>
<protein>
    <recommendedName>
        <fullName evidence="2">DnaJ homolog subfamily B member 9</fullName>
    </recommendedName>
    <alternativeName>
        <fullName evidence="3">Endoplasmic reticulum DNA J domain-containing protein 4</fullName>
    </alternativeName>
</protein>
<evidence type="ECO:0000256" key="2">
    <source>
        <dbReference type="ARBA" id="ARBA00040158"/>
    </source>
</evidence>
<comment type="function">
    <text evidence="4">Co-chaperone for Hsp70 protein HSPA5/BiP that acts as a key repressor of the ERN1/IRE1-mediated unfolded protein response (UPR). J domain-containing co-chaperones stimulate the ATPase activity of Hsp70 proteins and are required for efficient substrate recognition by Hsp70 proteins. In the unstressed endoplasmic reticulum, interacts with the luminal region of ERN1/IRE1 and selectively recruits HSPA5/BiP: HSPA5/BiP disrupts the dimerization of the active ERN1/IRE1 luminal region, thereby inactivating ERN1/IRE1. Also involved in endoplasmic reticulum-associated degradation (ERAD) of misfolded proteins. Required for survival of B-cell progenitors and normal antibody production.</text>
</comment>
<evidence type="ECO:0000313" key="8">
    <source>
        <dbReference type="EMBL" id="KAG7326174.1"/>
    </source>
</evidence>
<dbReference type="InterPro" id="IPR036869">
    <property type="entry name" value="J_dom_sf"/>
</dbReference>
<comment type="caution">
    <text evidence="8">The sequence shown here is derived from an EMBL/GenBank/DDBJ whole genome shotgun (WGS) entry which is preliminary data.</text>
</comment>
<dbReference type="EMBL" id="JAHKSW010000011">
    <property type="protein sequence ID" value="KAG7326174.1"/>
    <property type="molecule type" value="Genomic_DNA"/>
</dbReference>